<dbReference type="PANTHER" id="PTHR43201">
    <property type="entry name" value="ACYL-COA SYNTHETASE"/>
    <property type="match status" value="1"/>
</dbReference>
<dbReference type="Proteomes" id="UP000593567">
    <property type="component" value="Unassembled WGS sequence"/>
</dbReference>
<dbReference type="Gene3D" id="3.40.50.12780">
    <property type="entry name" value="N-terminal domain of ligase-like"/>
    <property type="match status" value="1"/>
</dbReference>
<comment type="caution">
    <text evidence="2">The sequence shown here is derived from an EMBL/GenBank/DDBJ whole genome shotgun (WGS) entry which is preliminary data.</text>
</comment>
<keyword evidence="3" id="KW-1185">Reference proteome</keyword>
<dbReference type="CDD" id="cd04433">
    <property type="entry name" value="AFD_class_I"/>
    <property type="match status" value="1"/>
</dbReference>
<dbReference type="InterPro" id="IPR000873">
    <property type="entry name" value="AMP-dep_synth/lig_dom"/>
</dbReference>
<evidence type="ECO:0000313" key="3">
    <source>
        <dbReference type="Proteomes" id="UP000593567"/>
    </source>
</evidence>
<protein>
    <recommendedName>
        <fullName evidence="1">AMP-dependent synthetase/ligase domain-containing protein</fullName>
    </recommendedName>
</protein>
<sequence>MYQAVSVSNTLIQSVEARIAENRSIRGTCLEILTVSLQLYSALKRRNNTLRPKQPGSFIAMSEPLTKSYVNTHDPEHPVQEDLVLYQLFEKARKEGNDGELVNLETMERMTASQVYDKADEYAKGLLALGLTPGEDILTVVGVPTLEAACLFTAAVSVGIGYAHPYIYYPMEATIKQILPLLESEIVIVGEGRQGNTFSALIDMFNNEAETPRSDVLPHVKHVFYDNSYKDRSPTQKFINKLDKLRQYGESISDQQLEEARKSVKPDHIVHHLFTSGTTGYPKCIAHCHRGVANELLQLRVDNLEAAITVNFNVDELLSYSIISFALAGKFSKVVLTPDLMEESAQDEFGKICVDHLWSEKVEYLLVPPVLVQRFANSLAYWKMKSPSVQLFLNGAQIVSKQFKENLKAVFQGTPFTLYGMCETFAIAYTTLGDQPADLELMLDSRLYPKKNIEVKLVNENNETADIGTDGEILVKTCSIFKSYRGLPEKTRAAFTDDGYFRTGDMGMMYPDGTFIIKGRTADAIRFKVFGDVIYPGPIEEVISKYPGVKDVSVVSGRNSDFLGDEVTYCMKLKPEASKPSDKDIFEFSVKNGLNDSQRAARIIYFDAFPTTPNARKVSKPLLRKSVSAMIDKDPDVGVTEWFKELLLNLSQPI</sequence>
<evidence type="ECO:0000313" key="2">
    <source>
        <dbReference type="EMBL" id="KAF6022433.1"/>
    </source>
</evidence>
<dbReference type="PANTHER" id="PTHR43201:SF32">
    <property type="entry name" value="2-SUCCINYLBENZOATE--COA LIGASE, CHLOROPLASTIC_PEROXISOMAL"/>
    <property type="match status" value="1"/>
</dbReference>
<dbReference type="SUPFAM" id="SSF56801">
    <property type="entry name" value="Acetyl-CoA synthetase-like"/>
    <property type="match status" value="1"/>
</dbReference>
<dbReference type="AlphaFoldDB" id="A0A7J7J8Q4"/>
<dbReference type="EMBL" id="VXIV02002851">
    <property type="protein sequence ID" value="KAF6022433.1"/>
    <property type="molecule type" value="Genomic_DNA"/>
</dbReference>
<dbReference type="OrthoDB" id="6132398at2759"/>
<reference evidence="2" key="1">
    <citation type="submission" date="2020-06" db="EMBL/GenBank/DDBJ databases">
        <title>Draft genome of Bugula neritina, a colonial animal packing powerful symbionts and potential medicines.</title>
        <authorList>
            <person name="Rayko M."/>
        </authorList>
    </citation>
    <scope>NUCLEOTIDE SEQUENCE [LARGE SCALE GENOMIC DNA]</scope>
    <source>
        <strain evidence="2">Kwan_BN1</strain>
    </source>
</reference>
<accession>A0A7J7J8Q4</accession>
<dbReference type="InterPro" id="IPR042099">
    <property type="entry name" value="ANL_N_sf"/>
</dbReference>
<name>A0A7J7J8Q4_BUGNE</name>
<dbReference type="GO" id="GO:0031956">
    <property type="term" value="F:medium-chain fatty acid-CoA ligase activity"/>
    <property type="evidence" value="ECO:0007669"/>
    <property type="project" value="TreeGrafter"/>
</dbReference>
<dbReference type="Gene3D" id="3.30.300.30">
    <property type="match status" value="1"/>
</dbReference>
<proteinExistence type="predicted"/>
<gene>
    <name evidence="2" type="ORF">EB796_019252</name>
</gene>
<dbReference type="GO" id="GO:0006631">
    <property type="term" value="P:fatty acid metabolic process"/>
    <property type="evidence" value="ECO:0007669"/>
    <property type="project" value="TreeGrafter"/>
</dbReference>
<organism evidence="2 3">
    <name type="scientific">Bugula neritina</name>
    <name type="common">Brown bryozoan</name>
    <name type="synonym">Sertularia neritina</name>
    <dbReference type="NCBI Taxonomy" id="10212"/>
    <lineage>
        <taxon>Eukaryota</taxon>
        <taxon>Metazoa</taxon>
        <taxon>Spiralia</taxon>
        <taxon>Lophotrochozoa</taxon>
        <taxon>Bryozoa</taxon>
        <taxon>Gymnolaemata</taxon>
        <taxon>Cheilostomatida</taxon>
        <taxon>Flustrina</taxon>
        <taxon>Buguloidea</taxon>
        <taxon>Bugulidae</taxon>
        <taxon>Bugula</taxon>
    </lineage>
</organism>
<dbReference type="InterPro" id="IPR045851">
    <property type="entry name" value="AMP-bd_C_sf"/>
</dbReference>
<evidence type="ECO:0000259" key="1">
    <source>
        <dbReference type="Pfam" id="PF00501"/>
    </source>
</evidence>
<dbReference type="Pfam" id="PF00501">
    <property type="entry name" value="AMP-binding"/>
    <property type="match status" value="1"/>
</dbReference>
<feature type="domain" description="AMP-dependent synthetase/ligase" evidence="1">
    <location>
        <begin position="90"/>
        <end position="484"/>
    </location>
</feature>